<keyword evidence="6" id="KW-0614">Plasmid</keyword>
<accession>D5SL46</accession>
<dbReference type="CDD" id="cd00383">
    <property type="entry name" value="trans_reg_C"/>
    <property type="match status" value="1"/>
</dbReference>
<dbReference type="Pfam" id="PF00486">
    <property type="entry name" value="Trans_reg_C"/>
    <property type="match status" value="1"/>
</dbReference>
<organism evidence="6 7">
    <name type="scientific">Streptomyces clavuligerus</name>
    <dbReference type="NCBI Taxonomy" id="1901"/>
    <lineage>
        <taxon>Bacteria</taxon>
        <taxon>Bacillati</taxon>
        <taxon>Actinomycetota</taxon>
        <taxon>Actinomycetes</taxon>
        <taxon>Kitasatosporales</taxon>
        <taxon>Streptomycetaceae</taxon>
        <taxon>Streptomyces</taxon>
    </lineage>
</organism>
<keyword evidence="1 3" id="KW-0238">DNA-binding</keyword>
<dbReference type="GO" id="GO:0000976">
    <property type="term" value="F:transcription cis-regulatory region binding"/>
    <property type="evidence" value="ECO:0007669"/>
    <property type="project" value="TreeGrafter"/>
</dbReference>
<keyword evidence="7" id="KW-1185">Reference proteome</keyword>
<dbReference type="PROSITE" id="PS50110">
    <property type="entry name" value="RESPONSE_REGULATORY"/>
    <property type="match status" value="1"/>
</dbReference>
<evidence type="ECO:0000313" key="6">
    <source>
        <dbReference type="EMBL" id="EFG04639.2"/>
    </source>
</evidence>
<dbReference type="Pfam" id="PF00072">
    <property type="entry name" value="Response_reg"/>
    <property type="match status" value="1"/>
</dbReference>
<protein>
    <submittedName>
        <fullName evidence="6">Two component transcriptional regulator, winged helix family</fullName>
    </submittedName>
</protein>
<dbReference type="GO" id="GO:0000156">
    <property type="term" value="F:phosphorelay response regulator activity"/>
    <property type="evidence" value="ECO:0007669"/>
    <property type="project" value="TreeGrafter"/>
</dbReference>
<dbReference type="AlphaFoldDB" id="D5SL46"/>
<name>D5SL46_STRCL</name>
<dbReference type="SUPFAM" id="SSF52172">
    <property type="entry name" value="CheY-like"/>
    <property type="match status" value="1"/>
</dbReference>
<dbReference type="GO" id="GO:0006355">
    <property type="term" value="P:regulation of DNA-templated transcription"/>
    <property type="evidence" value="ECO:0007669"/>
    <property type="project" value="InterPro"/>
</dbReference>
<keyword evidence="2" id="KW-0597">Phosphoprotein</keyword>
<evidence type="ECO:0000256" key="2">
    <source>
        <dbReference type="PROSITE-ProRule" id="PRU00169"/>
    </source>
</evidence>
<dbReference type="Proteomes" id="UP000002357">
    <property type="component" value="Plasmid pSCL4"/>
</dbReference>
<feature type="modified residue" description="4-aspartylphosphate" evidence="2">
    <location>
        <position position="84"/>
    </location>
</feature>
<dbReference type="InterPro" id="IPR039420">
    <property type="entry name" value="WalR-like"/>
</dbReference>
<dbReference type="GO" id="GO:0005829">
    <property type="term" value="C:cytosol"/>
    <property type="evidence" value="ECO:0007669"/>
    <property type="project" value="TreeGrafter"/>
</dbReference>
<dbReference type="InterPro" id="IPR001789">
    <property type="entry name" value="Sig_transdc_resp-reg_receiver"/>
</dbReference>
<evidence type="ECO:0000259" key="4">
    <source>
        <dbReference type="PROSITE" id="PS50110"/>
    </source>
</evidence>
<evidence type="ECO:0000313" key="7">
    <source>
        <dbReference type="Proteomes" id="UP000002357"/>
    </source>
</evidence>
<dbReference type="InterPro" id="IPR001867">
    <property type="entry name" value="OmpR/PhoB-type_DNA-bd"/>
</dbReference>
<dbReference type="PROSITE" id="PS51755">
    <property type="entry name" value="OMPR_PHOB"/>
    <property type="match status" value="1"/>
</dbReference>
<dbReference type="InterPro" id="IPR036388">
    <property type="entry name" value="WH-like_DNA-bd_sf"/>
</dbReference>
<dbReference type="EMBL" id="CM000914">
    <property type="protein sequence ID" value="EFG04639.2"/>
    <property type="molecule type" value="Genomic_DNA"/>
</dbReference>
<proteinExistence type="predicted"/>
<feature type="DNA-binding region" description="OmpR/PhoB-type" evidence="3">
    <location>
        <begin position="157"/>
        <end position="250"/>
    </location>
</feature>
<evidence type="ECO:0000256" key="3">
    <source>
        <dbReference type="PROSITE-ProRule" id="PRU01091"/>
    </source>
</evidence>
<dbReference type="PANTHER" id="PTHR48111:SF36">
    <property type="entry name" value="TRANSCRIPTIONAL REGULATORY PROTEIN CUTR"/>
    <property type="match status" value="1"/>
</dbReference>
<gene>
    <name evidence="6" type="ORF">SCLAV_p1153</name>
</gene>
<dbReference type="SMART" id="SM00448">
    <property type="entry name" value="REC"/>
    <property type="match status" value="1"/>
</dbReference>
<evidence type="ECO:0000256" key="1">
    <source>
        <dbReference type="ARBA" id="ARBA00023125"/>
    </source>
</evidence>
<evidence type="ECO:0000259" key="5">
    <source>
        <dbReference type="PROSITE" id="PS51755"/>
    </source>
</evidence>
<geneLocation type="plasmid" evidence="6 7">
    <name>pSCL4</name>
</geneLocation>
<feature type="domain" description="Response regulatory" evidence="4">
    <location>
        <begin position="35"/>
        <end position="149"/>
    </location>
</feature>
<dbReference type="Gene3D" id="1.10.10.10">
    <property type="entry name" value="Winged helix-like DNA-binding domain superfamily/Winged helix DNA-binding domain"/>
    <property type="match status" value="1"/>
</dbReference>
<dbReference type="PANTHER" id="PTHR48111">
    <property type="entry name" value="REGULATOR OF RPOS"/>
    <property type="match status" value="1"/>
</dbReference>
<dbReference type="GO" id="GO:0032993">
    <property type="term" value="C:protein-DNA complex"/>
    <property type="evidence" value="ECO:0007669"/>
    <property type="project" value="TreeGrafter"/>
</dbReference>
<dbReference type="Gene3D" id="3.40.50.2300">
    <property type="match status" value="1"/>
</dbReference>
<dbReference type="SMART" id="SM00862">
    <property type="entry name" value="Trans_reg_C"/>
    <property type="match status" value="1"/>
</dbReference>
<feature type="domain" description="OmpR/PhoB-type" evidence="5">
    <location>
        <begin position="157"/>
        <end position="250"/>
    </location>
</feature>
<reference evidence="6 7" key="1">
    <citation type="journal article" date="2010" name="Genome Biol. Evol.">
        <title>The sequence of a 1.8-mb bacterial linear plasmid reveals a rich evolutionary reservoir of secondary metabolic pathways.</title>
        <authorList>
            <person name="Medema M.H."/>
            <person name="Trefzer A."/>
            <person name="Kovalchuk A."/>
            <person name="van den Berg M."/>
            <person name="Mueller U."/>
            <person name="Heijne W."/>
            <person name="Wu L."/>
            <person name="Alam M.T."/>
            <person name="Ronning C.M."/>
            <person name="Nierman W.C."/>
            <person name="Bovenberg R.A.L."/>
            <person name="Breitling R."/>
            <person name="Takano E."/>
        </authorList>
    </citation>
    <scope>NUCLEOTIDE SEQUENCE [LARGE SCALE GENOMIC DNA]</scope>
    <source>
        <strain evidence="7">ATCC 27064 / DSM 738 / JCM 4710 / NBRC 13307 / NCIMB 12785 / NRRL 3585 / VKM Ac-602</strain>
        <plasmid evidence="6">pSCL4</plasmid>
    </source>
</reference>
<dbReference type="InterPro" id="IPR011006">
    <property type="entry name" value="CheY-like_superfamily"/>
</dbReference>
<sequence>MPTPRQHRAGYLLISGRRADDGVRDRAGAGGKTMRVLVAEDEEMLAELVGEGLRRHGLAVDIALDGDTALERLAVNDYDVLVLDRGLPGTHGDDVCRELASSGARVRILMLTAAGQVGDLVEGLALGADDYLAKPFEYPELVARVQALGRRANRALPPVLERAGIVLDAPRRQAFRDGRYLRLSPKEFAVLEVLMAADGAVVSAEELLERAWDENADPFTSAVRTTMSKLRAKLGEPPAIATLPGVGYRL</sequence>
<dbReference type="eggNOG" id="COG0745">
    <property type="taxonomic scope" value="Bacteria"/>
</dbReference>